<gene>
    <name evidence="1" type="ORF">LDX50_30140</name>
</gene>
<proteinExistence type="predicted"/>
<protein>
    <recommendedName>
        <fullName evidence="3">Outer membrane protein beta-barrel domain-containing protein</fullName>
    </recommendedName>
</protein>
<evidence type="ECO:0000313" key="2">
    <source>
        <dbReference type="Proteomes" id="UP001139409"/>
    </source>
</evidence>
<name>A0A9X1L3D0_9BACT</name>
<evidence type="ECO:0000313" key="1">
    <source>
        <dbReference type="EMBL" id="MCA6079171.1"/>
    </source>
</evidence>
<reference evidence="1" key="1">
    <citation type="submission" date="2021-09" db="EMBL/GenBank/DDBJ databases">
        <title>Fulvivirga sp. isolated from coastal sediment.</title>
        <authorList>
            <person name="Yu H."/>
        </authorList>
    </citation>
    <scope>NUCLEOTIDE SEQUENCE</scope>
    <source>
        <strain evidence="1">1062</strain>
    </source>
</reference>
<evidence type="ECO:0008006" key="3">
    <source>
        <dbReference type="Google" id="ProtNLM"/>
    </source>
</evidence>
<comment type="caution">
    <text evidence="1">The sequence shown here is derived from an EMBL/GenBank/DDBJ whole genome shotgun (WGS) entry which is preliminary data.</text>
</comment>
<organism evidence="1 2">
    <name type="scientific">Fulvivirga sedimenti</name>
    <dbReference type="NCBI Taxonomy" id="2879465"/>
    <lineage>
        <taxon>Bacteria</taxon>
        <taxon>Pseudomonadati</taxon>
        <taxon>Bacteroidota</taxon>
        <taxon>Cytophagia</taxon>
        <taxon>Cytophagales</taxon>
        <taxon>Fulvivirgaceae</taxon>
        <taxon>Fulvivirga</taxon>
    </lineage>
</organism>
<sequence length="182" mass="21071">MNNQIIRLIKGVFISIFLFYGSFPAVSQEESGEARRRPLRLTASIGHTYLPKDTRVGKDVAILPSFGLDIEYWFSRRFAVGLHNDLELLHFQVVEQNDIIIERDYPVLVTFDLIFNVYKGLTVYFGPGAELESHENFFVTRIGIEYEVEIGNNWDLHPVFFHDVRRNAYDTFSFGLGVGKRF</sequence>
<accession>A0A9X1L3D0</accession>
<dbReference type="EMBL" id="JAIXNE010000010">
    <property type="protein sequence ID" value="MCA6079171.1"/>
    <property type="molecule type" value="Genomic_DNA"/>
</dbReference>
<dbReference type="RefSeq" id="WP_225700031.1">
    <property type="nucleotide sequence ID" value="NZ_JAIXNE010000010.1"/>
</dbReference>
<dbReference type="AlphaFoldDB" id="A0A9X1L3D0"/>
<keyword evidence="2" id="KW-1185">Reference proteome</keyword>
<dbReference type="Proteomes" id="UP001139409">
    <property type="component" value="Unassembled WGS sequence"/>
</dbReference>